<comment type="caution">
    <text evidence="1">The sequence shown here is derived from an EMBL/GenBank/DDBJ whole genome shotgun (WGS) entry which is preliminary data.</text>
</comment>
<protein>
    <submittedName>
        <fullName evidence="1">Uncharacterized protein</fullName>
    </submittedName>
</protein>
<evidence type="ECO:0000313" key="2">
    <source>
        <dbReference type="Proteomes" id="UP000004947"/>
    </source>
</evidence>
<gene>
    <name evidence="1" type="ORF">LNTAR_03859</name>
</gene>
<reference evidence="1 2" key="1">
    <citation type="journal article" date="2010" name="J. Bacteriol.">
        <title>Genome sequence of Lentisphaera araneosa HTCC2155T, the type species of the order Lentisphaerales in the phylum Lentisphaerae.</title>
        <authorList>
            <person name="Thrash J.C."/>
            <person name="Cho J.C."/>
            <person name="Vergin K.L."/>
            <person name="Morris R.M."/>
            <person name="Giovannoni S.J."/>
        </authorList>
    </citation>
    <scope>NUCLEOTIDE SEQUENCE [LARGE SCALE GENOMIC DNA]</scope>
    <source>
        <strain evidence="1 2">HTCC2155</strain>
    </source>
</reference>
<dbReference type="AlphaFoldDB" id="A6DUL2"/>
<dbReference type="EMBL" id="ABCK01000070">
    <property type="protein sequence ID" value="EDM24670.1"/>
    <property type="molecule type" value="Genomic_DNA"/>
</dbReference>
<accession>A6DUL2</accession>
<proteinExistence type="predicted"/>
<evidence type="ECO:0000313" key="1">
    <source>
        <dbReference type="EMBL" id="EDM24670.1"/>
    </source>
</evidence>
<organism evidence="1 2">
    <name type="scientific">Lentisphaera araneosa HTCC2155</name>
    <dbReference type="NCBI Taxonomy" id="313628"/>
    <lineage>
        <taxon>Bacteria</taxon>
        <taxon>Pseudomonadati</taxon>
        <taxon>Lentisphaerota</taxon>
        <taxon>Lentisphaeria</taxon>
        <taxon>Lentisphaerales</taxon>
        <taxon>Lentisphaeraceae</taxon>
        <taxon>Lentisphaera</taxon>
    </lineage>
</organism>
<name>A6DUL2_9BACT</name>
<dbReference type="Proteomes" id="UP000004947">
    <property type="component" value="Unassembled WGS sequence"/>
</dbReference>
<keyword evidence="2" id="KW-1185">Reference proteome</keyword>
<feature type="non-terminal residue" evidence="1">
    <location>
        <position position="1"/>
    </location>
</feature>
<sequence length="39" mass="4875">DNWYIASSGQQRFDWFMKWLRCDTEEVHYHSDDEILPQQ</sequence>